<name>A0A8K9XES1_ONCMY</name>
<dbReference type="InterPro" id="IPR000953">
    <property type="entry name" value="Chromo/chromo_shadow_dom"/>
</dbReference>
<proteinExistence type="predicted"/>
<comment type="subcellular location">
    <subcellularLocation>
        <location evidence="1">Nucleus</location>
    </subcellularLocation>
</comment>
<dbReference type="Pfam" id="PF00385">
    <property type="entry name" value="Chromo"/>
    <property type="match status" value="1"/>
</dbReference>
<dbReference type="InterPro" id="IPR023780">
    <property type="entry name" value="Chromo_domain"/>
</dbReference>
<dbReference type="GO" id="GO:0019208">
    <property type="term" value="F:phosphatase regulator activity"/>
    <property type="evidence" value="ECO:0007669"/>
    <property type="project" value="TreeGrafter"/>
</dbReference>
<keyword evidence="4" id="KW-0175">Coiled coil</keyword>
<dbReference type="PANTHER" id="PTHR24179">
    <property type="entry name" value="PROTEIN PHOSPHATASE 1 REGULATORY SUBUNIT 12"/>
    <property type="match status" value="1"/>
</dbReference>
<sequence length="250" mass="29211">MGGLQYLVEWEGYGPEESCWVPVTDVLDIELLREFHRHWPDRPAPRPPGRPRGRCWRTAGAAPQVGGYCQDFRRRRLLVRADTLNGHMEFDCLHDRNSPSCDSLNLNHERVSRLDSSGAYDREAYDARRENRMAARKKAEEEAGCTDYKKMYEEAMSTNERLKSRLQGSKQELVLVQTQLEKVTQRKITMTERSNERSMLEKEKRETRVLQKKISDMEDEVKIQTELQNENQRLKDENGALIRVISKLSK</sequence>
<reference evidence="6" key="3">
    <citation type="submission" date="2025-09" db="UniProtKB">
        <authorList>
            <consortium name="Ensembl"/>
        </authorList>
    </citation>
    <scope>IDENTIFICATION</scope>
</reference>
<dbReference type="SUPFAM" id="SSF54160">
    <property type="entry name" value="Chromo domain-like"/>
    <property type="match status" value="1"/>
</dbReference>
<dbReference type="PANTHER" id="PTHR24179:SF18">
    <property type="entry name" value="PROTEIN PHOSPHATASE 1 REGULATORY SUBUNIT 12B"/>
    <property type="match status" value="1"/>
</dbReference>
<dbReference type="InterPro" id="IPR016197">
    <property type="entry name" value="Chromo-like_dom_sf"/>
</dbReference>
<dbReference type="GeneTree" id="ENSGT00940000166065"/>
<dbReference type="InterPro" id="IPR031775">
    <property type="entry name" value="PRKG1_interact"/>
</dbReference>
<dbReference type="Proteomes" id="UP000694395">
    <property type="component" value="Chromosome 7"/>
</dbReference>
<evidence type="ECO:0000256" key="2">
    <source>
        <dbReference type="ARBA" id="ARBA00022737"/>
    </source>
</evidence>
<dbReference type="Ensembl" id="ENSOMYT00000150081.1">
    <property type="protein sequence ID" value="ENSOMYP00000131855.1"/>
    <property type="gene ID" value="ENSOMYG00000030686.2"/>
</dbReference>
<evidence type="ECO:0000256" key="4">
    <source>
        <dbReference type="SAM" id="Coils"/>
    </source>
</evidence>
<reference evidence="6" key="1">
    <citation type="submission" date="2020-07" db="EMBL/GenBank/DDBJ databases">
        <title>A long reads based de novo assembly of the rainbow trout Arlee double haploid line genome.</title>
        <authorList>
            <person name="Gao G."/>
            <person name="Palti Y."/>
        </authorList>
    </citation>
    <scope>NUCLEOTIDE SEQUENCE [LARGE SCALE GENOMIC DNA]</scope>
</reference>
<dbReference type="Gene3D" id="2.40.50.40">
    <property type="match status" value="1"/>
</dbReference>
<feature type="domain" description="Chromo" evidence="5">
    <location>
        <begin position="1"/>
        <end position="47"/>
    </location>
</feature>
<evidence type="ECO:0000313" key="6">
    <source>
        <dbReference type="Ensembl" id="ENSOMYP00000131855.1"/>
    </source>
</evidence>
<evidence type="ECO:0000313" key="7">
    <source>
        <dbReference type="Proteomes" id="UP000694395"/>
    </source>
</evidence>
<dbReference type="PROSITE" id="PS50013">
    <property type="entry name" value="CHROMO_2"/>
    <property type="match status" value="1"/>
</dbReference>
<feature type="coiled-coil region" evidence="4">
    <location>
        <begin position="152"/>
        <end position="244"/>
    </location>
</feature>
<dbReference type="GO" id="GO:0004857">
    <property type="term" value="F:enzyme inhibitor activity"/>
    <property type="evidence" value="ECO:0007669"/>
    <property type="project" value="TreeGrafter"/>
</dbReference>
<dbReference type="Pfam" id="PF15898">
    <property type="entry name" value="PRKG1_interact"/>
    <property type="match status" value="1"/>
</dbReference>
<evidence type="ECO:0000256" key="3">
    <source>
        <dbReference type="ARBA" id="ARBA00023043"/>
    </source>
</evidence>
<dbReference type="GO" id="GO:0030018">
    <property type="term" value="C:Z disc"/>
    <property type="evidence" value="ECO:0007669"/>
    <property type="project" value="TreeGrafter"/>
</dbReference>
<protein>
    <recommendedName>
        <fullName evidence="5">Chromo domain-containing protein</fullName>
    </recommendedName>
</protein>
<keyword evidence="2" id="KW-0677">Repeat</keyword>
<accession>A0A8K9XES1</accession>
<keyword evidence="3" id="KW-0040">ANK repeat</keyword>
<evidence type="ECO:0000259" key="5">
    <source>
        <dbReference type="PROSITE" id="PS50013"/>
    </source>
</evidence>
<evidence type="ECO:0000256" key="1">
    <source>
        <dbReference type="ARBA" id="ARBA00004123"/>
    </source>
</evidence>
<dbReference type="GO" id="GO:0019901">
    <property type="term" value="F:protein kinase binding"/>
    <property type="evidence" value="ECO:0007669"/>
    <property type="project" value="InterPro"/>
</dbReference>
<dbReference type="InterPro" id="IPR051226">
    <property type="entry name" value="PP1_Regulatory_Subunit"/>
</dbReference>
<dbReference type="AlphaFoldDB" id="A0A8K9XES1"/>
<dbReference type="GO" id="GO:0031672">
    <property type="term" value="C:A band"/>
    <property type="evidence" value="ECO:0007669"/>
    <property type="project" value="TreeGrafter"/>
</dbReference>
<dbReference type="GO" id="GO:0005634">
    <property type="term" value="C:nucleus"/>
    <property type="evidence" value="ECO:0007669"/>
    <property type="project" value="UniProtKB-SubCell"/>
</dbReference>
<keyword evidence="7" id="KW-1185">Reference proteome</keyword>
<organism evidence="6 7">
    <name type="scientific">Oncorhynchus mykiss</name>
    <name type="common">Rainbow trout</name>
    <name type="synonym">Salmo gairdneri</name>
    <dbReference type="NCBI Taxonomy" id="8022"/>
    <lineage>
        <taxon>Eukaryota</taxon>
        <taxon>Metazoa</taxon>
        <taxon>Chordata</taxon>
        <taxon>Craniata</taxon>
        <taxon>Vertebrata</taxon>
        <taxon>Euteleostomi</taxon>
        <taxon>Actinopterygii</taxon>
        <taxon>Neopterygii</taxon>
        <taxon>Teleostei</taxon>
        <taxon>Protacanthopterygii</taxon>
        <taxon>Salmoniformes</taxon>
        <taxon>Salmonidae</taxon>
        <taxon>Salmoninae</taxon>
        <taxon>Oncorhynchus</taxon>
    </lineage>
</organism>
<dbReference type="Gene3D" id="6.10.250.1820">
    <property type="match status" value="1"/>
</dbReference>
<reference evidence="6" key="2">
    <citation type="submission" date="2025-08" db="UniProtKB">
        <authorList>
            <consortium name="Ensembl"/>
        </authorList>
    </citation>
    <scope>IDENTIFICATION</scope>
</reference>